<keyword evidence="1" id="KW-1133">Transmembrane helix</keyword>
<evidence type="ECO:0000313" key="3">
    <source>
        <dbReference type="Proteomes" id="UP000026960"/>
    </source>
</evidence>
<protein>
    <submittedName>
        <fullName evidence="2">Uncharacterized protein</fullName>
    </submittedName>
</protein>
<reference evidence="2" key="1">
    <citation type="journal article" date="2009" name="Rice">
        <title>De Novo Next Generation Sequencing of Plant Genomes.</title>
        <authorList>
            <person name="Rounsley S."/>
            <person name="Marri P.R."/>
            <person name="Yu Y."/>
            <person name="He R."/>
            <person name="Sisneros N."/>
            <person name="Goicoechea J.L."/>
            <person name="Lee S.J."/>
            <person name="Angelova A."/>
            <person name="Kudrna D."/>
            <person name="Luo M."/>
            <person name="Affourtit J."/>
            <person name="Desany B."/>
            <person name="Knight J."/>
            <person name="Niazi F."/>
            <person name="Egholm M."/>
            <person name="Wing R.A."/>
        </authorList>
    </citation>
    <scope>NUCLEOTIDE SEQUENCE [LARGE SCALE GENOMIC DNA]</scope>
    <source>
        <strain evidence="2">cv. IRGC 105608</strain>
    </source>
</reference>
<evidence type="ECO:0000313" key="2">
    <source>
        <dbReference type="EnsemblPlants" id="OBART03G24710.1"/>
    </source>
</evidence>
<reference evidence="2" key="2">
    <citation type="submission" date="2015-03" db="UniProtKB">
        <authorList>
            <consortium name="EnsemblPlants"/>
        </authorList>
    </citation>
    <scope>IDENTIFICATION</scope>
</reference>
<proteinExistence type="predicted"/>
<dbReference type="HOGENOM" id="CLU_742654_0_0_1"/>
<dbReference type="PaxDb" id="65489-OBART03G24710.1"/>
<dbReference type="Proteomes" id="UP000026960">
    <property type="component" value="Chromosome 3"/>
</dbReference>
<feature type="transmembrane region" description="Helical" evidence="1">
    <location>
        <begin position="81"/>
        <end position="104"/>
    </location>
</feature>
<feature type="transmembrane region" description="Helical" evidence="1">
    <location>
        <begin position="145"/>
        <end position="172"/>
    </location>
</feature>
<feature type="transmembrane region" description="Helical" evidence="1">
    <location>
        <begin position="52"/>
        <end position="75"/>
    </location>
</feature>
<dbReference type="AlphaFoldDB" id="A0A0D3FKW5"/>
<keyword evidence="1" id="KW-0472">Membrane</keyword>
<sequence length="373" mass="41454">MAHHHEVLMPEANALVLTHQFQQPPDVHASTHSPKMIAATWKSSIALFSRRFLVALLDVMLHRYHLSLILLLQFGLHCLTLVPMLLLIFGLNYLLLCIILFLFLHWNRTLGSLISIFFGLLHLLVGSLLLLVDLLPGLLNLFSDFLFLLLNLLFFLHNLLLDLFLLNLLLFLNFFLLNLFLLLLFLLLVAVLFLLPALLAVACGGGGGTCKRGAGRLEDPELAEPPVDRRLERGDVGVEVAPGEGEREGRAGGEDVEGLAQRLLLRGEGGDGGLHLPRRHLHRQAVQRRCGRGRIRFWTGAAAAGGSGGGVHRDAVTPRRRRDENGVRDSFLSRVAAKRIEPNRKDSEERLERGLVGLGLGLRRDLLGLFSLE</sequence>
<dbReference type="Gramene" id="OBART03G24710.1">
    <property type="protein sequence ID" value="OBART03G24710.1"/>
    <property type="gene ID" value="OBART03G24710"/>
</dbReference>
<organism evidence="2">
    <name type="scientific">Oryza barthii</name>
    <dbReference type="NCBI Taxonomy" id="65489"/>
    <lineage>
        <taxon>Eukaryota</taxon>
        <taxon>Viridiplantae</taxon>
        <taxon>Streptophyta</taxon>
        <taxon>Embryophyta</taxon>
        <taxon>Tracheophyta</taxon>
        <taxon>Spermatophyta</taxon>
        <taxon>Magnoliopsida</taxon>
        <taxon>Liliopsida</taxon>
        <taxon>Poales</taxon>
        <taxon>Poaceae</taxon>
        <taxon>BOP clade</taxon>
        <taxon>Oryzoideae</taxon>
        <taxon>Oryzeae</taxon>
        <taxon>Oryzinae</taxon>
        <taxon>Oryza</taxon>
    </lineage>
</organism>
<name>A0A0D3FKW5_9ORYZ</name>
<dbReference type="EnsemblPlants" id="OBART03G24710.1">
    <property type="protein sequence ID" value="OBART03G24710.1"/>
    <property type="gene ID" value="OBART03G24710"/>
</dbReference>
<accession>A0A0D3FKW5</accession>
<keyword evidence="3" id="KW-1185">Reference proteome</keyword>
<feature type="transmembrane region" description="Helical" evidence="1">
    <location>
        <begin position="179"/>
        <end position="202"/>
    </location>
</feature>
<keyword evidence="1" id="KW-0812">Transmembrane</keyword>
<feature type="transmembrane region" description="Helical" evidence="1">
    <location>
        <begin position="116"/>
        <end position="139"/>
    </location>
</feature>
<evidence type="ECO:0000256" key="1">
    <source>
        <dbReference type="SAM" id="Phobius"/>
    </source>
</evidence>